<dbReference type="AlphaFoldDB" id="A0AAW1IL33"/>
<accession>A0AAW1IL33</accession>
<keyword evidence="5" id="KW-1185">Reference proteome</keyword>
<gene>
    <name evidence="4" type="ORF">RND81_09G108000</name>
</gene>
<keyword evidence="2" id="KW-0964">Secreted</keyword>
<reference evidence="4" key="1">
    <citation type="submission" date="2024-03" db="EMBL/GenBank/DDBJ databases">
        <title>WGS assembly of Saponaria officinalis var. Norfolk2.</title>
        <authorList>
            <person name="Jenkins J."/>
            <person name="Shu S."/>
            <person name="Grimwood J."/>
            <person name="Barry K."/>
            <person name="Goodstein D."/>
            <person name="Schmutz J."/>
            <person name="Leebens-Mack J."/>
            <person name="Osbourn A."/>
        </authorList>
    </citation>
    <scope>NUCLEOTIDE SEQUENCE [LARGE SCALE GENOMIC DNA]</scope>
    <source>
        <strain evidence="4">JIC</strain>
    </source>
</reference>
<comment type="caution">
    <text evidence="4">The sequence shown here is derived from an EMBL/GenBank/DDBJ whole genome shotgun (WGS) entry which is preliminary data.</text>
</comment>
<feature type="signal peptide" evidence="3">
    <location>
        <begin position="1"/>
        <end position="30"/>
    </location>
</feature>
<evidence type="ECO:0000313" key="5">
    <source>
        <dbReference type="Proteomes" id="UP001443914"/>
    </source>
</evidence>
<dbReference type="InterPro" id="IPR004214">
    <property type="entry name" value="Conotoxin"/>
</dbReference>
<name>A0AAW1IL33_SAPOF</name>
<dbReference type="GO" id="GO:0008200">
    <property type="term" value="F:ion channel inhibitor activity"/>
    <property type="evidence" value="ECO:0007669"/>
    <property type="project" value="InterPro"/>
</dbReference>
<dbReference type="GO" id="GO:0005576">
    <property type="term" value="C:extracellular region"/>
    <property type="evidence" value="ECO:0007669"/>
    <property type="project" value="UniProtKB-SubCell"/>
</dbReference>
<protein>
    <submittedName>
        <fullName evidence="4">Uncharacterized protein</fullName>
    </submittedName>
</protein>
<keyword evidence="3" id="KW-0732">Signal</keyword>
<organism evidence="4 5">
    <name type="scientific">Saponaria officinalis</name>
    <name type="common">Common soapwort</name>
    <name type="synonym">Lychnis saponaria</name>
    <dbReference type="NCBI Taxonomy" id="3572"/>
    <lineage>
        <taxon>Eukaryota</taxon>
        <taxon>Viridiplantae</taxon>
        <taxon>Streptophyta</taxon>
        <taxon>Embryophyta</taxon>
        <taxon>Tracheophyta</taxon>
        <taxon>Spermatophyta</taxon>
        <taxon>Magnoliopsida</taxon>
        <taxon>eudicotyledons</taxon>
        <taxon>Gunneridae</taxon>
        <taxon>Pentapetalae</taxon>
        <taxon>Caryophyllales</taxon>
        <taxon>Caryophyllaceae</taxon>
        <taxon>Caryophylleae</taxon>
        <taxon>Saponaria</taxon>
    </lineage>
</organism>
<dbReference type="EMBL" id="JBDFQZ010000009">
    <property type="protein sequence ID" value="KAK9690150.1"/>
    <property type="molecule type" value="Genomic_DNA"/>
</dbReference>
<comment type="subcellular location">
    <subcellularLocation>
        <location evidence="1">Secreted</location>
    </subcellularLocation>
</comment>
<evidence type="ECO:0000256" key="1">
    <source>
        <dbReference type="ARBA" id="ARBA00004613"/>
    </source>
</evidence>
<evidence type="ECO:0000256" key="2">
    <source>
        <dbReference type="ARBA" id="ARBA00022525"/>
    </source>
</evidence>
<dbReference type="Pfam" id="PF02950">
    <property type="entry name" value="Conotoxin"/>
    <property type="match status" value="1"/>
</dbReference>
<evidence type="ECO:0000256" key="3">
    <source>
        <dbReference type="SAM" id="SignalP"/>
    </source>
</evidence>
<dbReference type="Proteomes" id="UP001443914">
    <property type="component" value="Unassembled WGS sequence"/>
</dbReference>
<evidence type="ECO:0000313" key="4">
    <source>
        <dbReference type="EMBL" id="KAK9690150.1"/>
    </source>
</evidence>
<sequence>MWSKNNNVKSVALLMVVVLLLCSTVTPSLAAGRPSSLFRPLSDILTYDDSGLSASCQPKGAFCAVYACCKDLFCISYFDFKSSSFYNVCW</sequence>
<feature type="chain" id="PRO_5044013432" evidence="3">
    <location>
        <begin position="31"/>
        <end position="90"/>
    </location>
</feature>
<proteinExistence type="predicted"/>